<reference evidence="2" key="1">
    <citation type="journal article" date="2021" name="Proc. Natl. Acad. Sci. U.S.A.">
        <title>A Catalog of Tens of Thousands of Viruses from Human Metagenomes Reveals Hidden Associations with Chronic Diseases.</title>
        <authorList>
            <person name="Tisza M.J."/>
            <person name="Buck C.B."/>
        </authorList>
    </citation>
    <scope>NUCLEOTIDE SEQUENCE</scope>
    <source>
        <strain evidence="2">CtXQq5</strain>
    </source>
</reference>
<feature type="coiled-coil region" evidence="1">
    <location>
        <begin position="77"/>
        <end position="137"/>
    </location>
</feature>
<dbReference type="EMBL" id="BK015037">
    <property type="protein sequence ID" value="DAD88201.1"/>
    <property type="molecule type" value="Genomic_DNA"/>
</dbReference>
<accession>A0A8S5N0S1</accession>
<evidence type="ECO:0000256" key="1">
    <source>
        <dbReference type="SAM" id="Coils"/>
    </source>
</evidence>
<organism evidence="2">
    <name type="scientific">Siphoviridae sp. ctXQq5</name>
    <dbReference type="NCBI Taxonomy" id="2826368"/>
    <lineage>
        <taxon>Viruses</taxon>
        <taxon>Duplodnaviria</taxon>
        <taxon>Heunggongvirae</taxon>
        <taxon>Uroviricota</taxon>
        <taxon>Caudoviricetes</taxon>
    </lineage>
</organism>
<proteinExistence type="predicted"/>
<evidence type="ECO:0000313" key="2">
    <source>
        <dbReference type="EMBL" id="DAD88201.1"/>
    </source>
</evidence>
<keyword evidence="1" id="KW-0175">Coiled coil</keyword>
<protein>
    <submittedName>
        <fullName evidence="2">Uncharacterized protein</fullName>
    </submittedName>
</protein>
<name>A0A8S5N0S1_9CAUD</name>
<sequence length="517" mass="58242">MPSELWTLQFSEPGRFPVRRVLTNILILNRKVMFGQVMSVVLSFLGISAFAKDKEGKSFMLSTQKEQLKNKYGDKFLTEFEKDLAEFEKSGKAAEEAVTDEVRAQLEADRDKNAKDLEEAREKIKALDATIVEKDAEIAKMAKEDTGDKGVVINGGAADMTKKFKPDMTLAHNMYLDAAFKGAAYSGNSTIETTELQKEFGKYVSSERIEIIKGLLGTTESTSYMSTVVTDKVEIRAQQAAIDSVLQQFVPKWTPKGKSKFTPLTIKNYKCKINVPITPSDIMEDILGYLYDENLKPEDMPVVKYILYQLIFPKLDEEREIALAVGEFKETSATQDGDAATAANDVLDGYVTQLRKFKKAGNTAITWLLDGVTLEDAKLIEQIDKAVDEVAPLYKRKTMFIHADPELVTKYSKAYRKVYPWLKNEDGEKIKVDFSRFTFAPLEGMRGTGVFFITPKENFKHLRSKDPQNTKVWMQGENYDVKIFAEWWEAVGFWLAEAIFAYLPPEEAEGSSASGGL</sequence>